<keyword evidence="5 7" id="KW-0472">Membrane</keyword>
<protein>
    <submittedName>
        <fullName evidence="8">MBOAT-domain-containing protein</fullName>
    </submittedName>
</protein>
<evidence type="ECO:0000256" key="2">
    <source>
        <dbReference type="ARBA" id="ARBA00022679"/>
    </source>
</evidence>
<evidence type="ECO:0000256" key="6">
    <source>
        <dbReference type="ARBA" id="ARBA00023315"/>
    </source>
</evidence>
<feature type="transmembrane region" description="Helical" evidence="7">
    <location>
        <begin position="408"/>
        <end position="431"/>
    </location>
</feature>
<name>A0A1X2GG15_9FUNG</name>
<feature type="transmembrane region" description="Helical" evidence="7">
    <location>
        <begin position="220"/>
        <end position="241"/>
    </location>
</feature>
<keyword evidence="9" id="KW-1185">Reference proteome</keyword>
<dbReference type="GO" id="GO:0030258">
    <property type="term" value="P:lipid modification"/>
    <property type="evidence" value="ECO:0007669"/>
    <property type="project" value="TreeGrafter"/>
</dbReference>
<dbReference type="Pfam" id="PF03062">
    <property type="entry name" value="MBOAT"/>
    <property type="match status" value="1"/>
</dbReference>
<feature type="transmembrane region" description="Helical" evidence="7">
    <location>
        <begin position="338"/>
        <end position="363"/>
    </location>
</feature>
<dbReference type="OrthoDB" id="286734at2759"/>
<dbReference type="GO" id="GO:0047184">
    <property type="term" value="F:1-acylglycerophosphocholine O-acyltransferase activity"/>
    <property type="evidence" value="ECO:0007669"/>
    <property type="project" value="TreeGrafter"/>
</dbReference>
<dbReference type="Proteomes" id="UP000242146">
    <property type="component" value="Unassembled WGS sequence"/>
</dbReference>
<dbReference type="GO" id="GO:0005783">
    <property type="term" value="C:endoplasmic reticulum"/>
    <property type="evidence" value="ECO:0007669"/>
    <property type="project" value="TreeGrafter"/>
</dbReference>
<dbReference type="InterPro" id="IPR004299">
    <property type="entry name" value="MBOAT_fam"/>
</dbReference>
<sequence length="495" mass="56224">MDAFFVRLANLAGDQVQPDHLKLVFSLLSAYPAAYLHRSLPNAYLKHWFSICFTCFLMVKVLASWQGFCHIVGTSLFTYAFMRFYHGPHGPWINFALVMLSLSACHLDRQWRGVQGDATLDYSGAMMVSIMKLSSFGFNVLDGRKPANVLTPAQERMKVQTYPSPLAYFGWILFFPGFLVGPTCEFMDYMRLLTLPLHDTATDPLTPQQKATPLSCRRPLLVTLARVTLFLLGLIFLHPIFNYDAVLTYPFQGYTPLHRFLFVQLAGTFTRFRFYVAWLLSEGPCMISGIGFNGFDKANQPRWDRVTPVAVSVEWSPNLAVCVSRWNMAGNRWLKSYVYVRVAPLVGKSKAGLITYAISAVWHGFLPGYYIYMFSIGILQALGVLMRKTVRPLCLTADTNQPLPFWKSAYDLLSVLFTMTCVNTLSAGFMLCNWDKNITALQAVYFYPYHVFWVGLAFWLATKGRLRKWQKRRLVTTATDVDDLAVGQSKKAKAL</sequence>
<dbReference type="GO" id="GO:0016020">
    <property type="term" value="C:membrane"/>
    <property type="evidence" value="ECO:0007669"/>
    <property type="project" value="UniProtKB-SubCell"/>
</dbReference>
<dbReference type="STRING" id="101127.A0A1X2GG15"/>
<dbReference type="AlphaFoldDB" id="A0A1X2GG15"/>
<dbReference type="EMBL" id="MCGT01000017">
    <property type="protein sequence ID" value="ORX52816.1"/>
    <property type="molecule type" value="Genomic_DNA"/>
</dbReference>
<feature type="transmembrane region" description="Helical" evidence="7">
    <location>
        <begin position="161"/>
        <end position="181"/>
    </location>
</feature>
<keyword evidence="3 7" id="KW-0812">Transmembrane</keyword>
<organism evidence="8 9">
    <name type="scientific">Hesseltinella vesiculosa</name>
    <dbReference type="NCBI Taxonomy" id="101127"/>
    <lineage>
        <taxon>Eukaryota</taxon>
        <taxon>Fungi</taxon>
        <taxon>Fungi incertae sedis</taxon>
        <taxon>Mucoromycota</taxon>
        <taxon>Mucoromycotina</taxon>
        <taxon>Mucoromycetes</taxon>
        <taxon>Mucorales</taxon>
        <taxon>Cunninghamellaceae</taxon>
        <taxon>Hesseltinella</taxon>
    </lineage>
</organism>
<comment type="subcellular location">
    <subcellularLocation>
        <location evidence="1">Membrane</location>
        <topology evidence="1">Multi-pass membrane protein</topology>
    </subcellularLocation>
</comment>
<evidence type="ECO:0000313" key="9">
    <source>
        <dbReference type="Proteomes" id="UP000242146"/>
    </source>
</evidence>
<feature type="transmembrane region" description="Helical" evidence="7">
    <location>
        <begin position="369"/>
        <end position="387"/>
    </location>
</feature>
<evidence type="ECO:0000256" key="1">
    <source>
        <dbReference type="ARBA" id="ARBA00004141"/>
    </source>
</evidence>
<dbReference type="PANTHER" id="PTHR13906">
    <property type="entry name" value="PORCUPINE"/>
    <property type="match status" value="1"/>
</dbReference>
<accession>A0A1X2GG15</accession>
<keyword evidence="4 7" id="KW-1133">Transmembrane helix</keyword>
<comment type="caution">
    <text evidence="8">The sequence shown here is derived from an EMBL/GenBank/DDBJ whole genome shotgun (WGS) entry which is preliminary data.</text>
</comment>
<feature type="transmembrane region" description="Helical" evidence="7">
    <location>
        <begin position="443"/>
        <end position="462"/>
    </location>
</feature>
<proteinExistence type="predicted"/>
<evidence type="ECO:0000256" key="3">
    <source>
        <dbReference type="ARBA" id="ARBA00022692"/>
    </source>
</evidence>
<evidence type="ECO:0000256" key="7">
    <source>
        <dbReference type="SAM" id="Phobius"/>
    </source>
</evidence>
<dbReference type="GO" id="GO:0046474">
    <property type="term" value="P:glycerophospholipid biosynthetic process"/>
    <property type="evidence" value="ECO:0007669"/>
    <property type="project" value="TreeGrafter"/>
</dbReference>
<gene>
    <name evidence="8" type="ORF">DM01DRAFT_1346484</name>
</gene>
<keyword evidence="2" id="KW-0808">Transferase</keyword>
<reference evidence="8 9" key="1">
    <citation type="submission" date="2016-07" db="EMBL/GenBank/DDBJ databases">
        <title>Pervasive Adenine N6-methylation of Active Genes in Fungi.</title>
        <authorList>
            <consortium name="DOE Joint Genome Institute"/>
            <person name="Mondo S.J."/>
            <person name="Dannebaum R.O."/>
            <person name="Kuo R.C."/>
            <person name="Labutti K."/>
            <person name="Haridas S."/>
            <person name="Kuo A."/>
            <person name="Salamov A."/>
            <person name="Ahrendt S.R."/>
            <person name="Lipzen A."/>
            <person name="Sullivan W."/>
            <person name="Andreopoulos W.B."/>
            <person name="Clum A."/>
            <person name="Lindquist E."/>
            <person name="Daum C."/>
            <person name="Ramamoorthy G.K."/>
            <person name="Gryganskyi A."/>
            <person name="Culley D."/>
            <person name="Magnuson J.K."/>
            <person name="James T.Y."/>
            <person name="O'Malley M.A."/>
            <person name="Stajich J.E."/>
            <person name="Spatafora J.W."/>
            <person name="Visel A."/>
            <person name="Grigoriev I.V."/>
        </authorList>
    </citation>
    <scope>NUCLEOTIDE SEQUENCE [LARGE SCALE GENOMIC DNA]</scope>
    <source>
        <strain evidence="8 9">NRRL 3301</strain>
    </source>
</reference>
<dbReference type="PANTHER" id="PTHR13906:SF4">
    <property type="entry name" value="LYSOPHOSPHOLIPID ACYLTRANSFERASE 6"/>
    <property type="match status" value="1"/>
</dbReference>
<evidence type="ECO:0000256" key="5">
    <source>
        <dbReference type="ARBA" id="ARBA00023136"/>
    </source>
</evidence>
<evidence type="ECO:0000313" key="8">
    <source>
        <dbReference type="EMBL" id="ORX52816.1"/>
    </source>
</evidence>
<dbReference type="InterPro" id="IPR049941">
    <property type="entry name" value="LPLAT_7/PORCN-like"/>
</dbReference>
<evidence type="ECO:0000256" key="4">
    <source>
        <dbReference type="ARBA" id="ARBA00022989"/>
    </source>
</evidence>
<dbReference type="GO" id="GO:0003841">
    <property type="term" value="F:1-acylglycerol-3-phosphate O-acyltransferase activity"/>
    <property type="evidence" value="ECO:0007669"/>
    <property type="project" value="TreeGrafter"/>
</dbReference>
<keyword evidence="6" id="KW-0012">Acyltransferase</keyword>